<name>A0AAD6SPI0_9AGAR</name>
<organism evidence="3 4">
    <name type="scientific">Mycena alexandri</name>
    <dbReference type="NCBI Taxonomy" id="1745969"/>
    <lineage>
        <taxon>Eukaryota</taxon>
        <taxon>Fungi</taxon>
        <taxon>Dikarya</taxon>
        <taxon>Basidiomycota</taxon>
        <taxon>Agaricomycotina</taxon>
        <taxon>Agaricomycetes</taxon>
        <taxon>Agaricomycetidae</taxon>
        <taxon>Agaricales</taxon>
        <taxon>Marasmiineae</taxon>
        <taxon>Mycenaceae</taxon>
        <taxon>Mycena</taxon>
    </lineage>
</organism>
<evidence type="ECO:0000256" key="1">
    <source>
        <dbReference type="SAM" id="MobiDB-lite"/>
    </source>
</evidence>
<evidence type="ECO:0000256" key="2">
    <source>
        <dbReference type="SAM" id="Phobius"/>
    </source>
</evidence>
<keyword evidence="2" id="KW-0472">Membrane</keyword>
<dbReference type="Proteomes" id="UP001218188">
    <property type="component" value="Unassembled WGS sequence"/>
</dbReference>
<reference evidence="3" key="1">
    <citation type="submission" date="2023-03" db="EMBL/GenBank/DDBJ databases">
        <title>Massive genome expansion in bonnet fungi (Mycena s.s.) driven by repeated elements and novel gene families across ecological guilds.</title>
        <authorList>
            <consortium name="Lawrence Berkeley National Laboratory"/>
            <person name="Harder C.B."/>
            <person name="Miyauchi S."/>
            <person name="Viragh M."/>
            <person name="Kuo A."/>
            <person name="Thoen E."/>
            <person name="Andreopoulos B."/>
            <person name="Lu D."/>
            <person name="Skrede I."/>
            <person name="Drula E."/>
            <person name="Henrissat B."/>
            <person name="Morin E."/>
            <person name="Kohler A."/>
            <person name="Barry K."/>
            <person name="LaButti K."/>
            <person name="Morin E."/>
            <person name="Salamov A."/>
            <person name="Lipzen A."/>
            <person name="Mereny Z."/>
            <person name="Hegedus B."/>
            <person name="Baldrian P."/>
            <person name="Stursova M."/>
            <person name="Weitz H."/>
            <person name="Taylor A."/>
            <person name="Grigoriev I.V."/>
            <person name="Nagy L.G."/>
            <person name="Martin F."/>
            <person name="Kauserud H."/>
        </authorList>
    </citation>
    <scope>NUCLEOTIDE SEQUENCE</scope>
    <source>
        <strain evidence="3">CBHHK200</strain>
    </source>
</reference>
<accession>A0AAD6SPI0</accession>
<keyword evidence="2" id="KW-0812">Transmembrane</keyword>
<keyword evidence="2" id="KW-1133">Transmembrane helix</keyword>
<proteinExistence type="predicted"/>
<keyword evidence="4" id="KW-1185">Reference proteome</keyword>
<evidence type="ECO:0000313" key="3">
    <source>
        <dbReference type="EMBL" id="KAJ7030085.1"/>
    </source>
</evidence>
<dbReference type="AlphaFoldDB" id="A0AAD6SPI0"/>
<feature type="compositionally biased region" description="Low complexity" evidence="1">
    <location>
        <begin position="1"/>
        <end position="19"/>
    </location>
</feature>
<gene>
    <name evidence="3" type="ORF">C8F04DRAFT_1264203</name>
</gene>
<dbReference type="EMBL" id="JARJCM010000094">
    <property type="protein sequence ID" value="KAJ7030085.1"/>
    <property type="molecule type" value="Genomic_DNA"/>
</dbReference>
<sequence length="153" mass="15449">MLTSFNNESNSASGNASNNPCPQPNKSGASLASSSISRGTDGMVSCTYADNTQCTYLSVNGALKVGPSTCPPSIVPTAPVGAIPSGRHLLAAAAAALTGTSTPSKNKLDSAIIALLAMSILLLLGLVALAARWFFSSNSPRRGGLHSPPKPSH</sequence>
<comment type="caution">
    <text evidence="3">The sequence shown here is derived from an EMBL/GenBank/DDBJ whole genome shotgun (WGS) entry which is preliminary data.</text>
</comment>
<feature type="transmembrane region" description="Helical" evidence="2">
    <location>
        <begin position="111"/>
        <end position="135"/>
    </location>
</feature>
<protein>
    <submittedName>
        <fullName evidence="3">Uncharacterized protein</fullName>
    </submittedName>
</protein>
<feature type="region of interest" description="Disordered" evidence="1">
    <location>
        <begin position="1"/>
        <end position="34"/>
    </location>
</feature>
<evidence type="ECO:0000313" key="4">
    <source>
        <dbReference type="Proteomes" id="UP001218188"/>
    </source>
</evidence>